<evidence type="ECO:0000313" key="4">
    <source>
        <dbReference type="Proteomes" id="UP000481861"/>
    </source>
</evidence>
<proteinExistence type="predicted"/>
<dbReference type="PROSITE" id="PS50048">
    <property type="entry name" value="ZN2_CY6_FUNGAL_2"/>
    <property type="match status" value="1"/>
</dbReference>
<dbReference type="InterPro" id="IPR036864">
    <property type="entry name" value="Zn2-C6_fun-type_DNA-bd_sf"/>
</dbReference>
<dbReference type="PANTHER" id="PTHR47784:SF4">
    <property type="entry name" value="ZN(II)2CYS6 TRANSCRIPTION FACTOR (EUROFUNG)"/>
    <property type="match status" value="1"/>
</dbReference>
<evidence type="ECO:0000259" key="2">
    <source>
        <dbReference type="PROSITE" id="PS50048"/>
    </source>
</evidence>
<dbReference type="InterPro" id="IPR001138">
    <property type="entry name" value="Zn2Cys6_DnaBD"/>
</dbReference>
<dbReference type="CDD" id="cd00067">
    <property type="entry name" value="GAL4"/>
    <property type="match status" value="1"/>
</dbReference>
<dbReference type="Proteomes" id="UP000481861">
    <property type="component" value="Unassembled WGS sequence"/>
</dbReference>
<keyword evidence="1" id="KW-0539">Nucleus</keyword>
<dbReference type="AlphaFoldDB" id="A0A7C8HY98"/>
<name>A0A7C8HY98_9PLEO</name>
<dbReference type="GO" id="GO:0008270">
    <property type="term" value="F:zinc ion binding"/>
    <property type="evidence" value="ECO:0007669"/>
    <property type="project" value="InterPro"/>
</dbReference>
<evidence type="ECO:0000313" key="3">
    <source>
        <dbReference type="EMBL" id="KAF2864668.1"/>
    </source>
</evidence>
<dbReference type="Gene3D" id="4.10.240.10">
    <property type="entry name" value="Zn(2)-C6 fungal-type DNA-binding domain"/>
    <property type="match status" value="1"/>
</dbReference>
<dbReference type="GO" id="GO:0001228">
    <property type="term" value="F:DNA-binding transcription activator activity, RNA polymerase II-specific"/>
    <property type="evidence" value="ECO:0007669"/>
    <property type="project" value="TreeGrafter"/>
</dbReference>
<comment type="caution">
    <text evidence="3">The sequence shown here is derived from an EMBL/GenBank/DDBJ whole genome shotgun (WGS) entry which is preliminary data.</text>
</comment>
<dbReference type="PROSITE" id="PS00463">
    <property type="entry name" value="ZN2_CY6_FUNGAL_1"/>
    <property type="match status" value="1"/>
</dbReference>
<dbReference type="PANTHER" id="PTHR47784">
    <property type="entry name" value="STEROL UPTAKE CONTROL PROTEIN 2"/>
    <property type="match status" value="1"/>
</dbReference>
<gene>
    <name evidence="3" type="ORF">BDV95DRAFT_508975</name>
</gene>
<reference evidence="3 4" key="1">
    <citation type="submission" date="2020-01" db="EMBL/GenBank/DDBJ databases">
        <authorList>
            <consortium name="DOE Joint Genome Institute"/>
            <person name="Haridas S."/>
            <person name="Albert R."/>
            <person name="Binder M."/>
            <person name="Bloem J."/>
            <person name="Labutti K."/>
            <person name="Salamov A."/>
            <person name="Andreopoulos B."/>
            <person name="Baker S.E."/>
            <person name="Barry K."/>
            <person name="Bills G."/>
            <person name="Bluhm B.H."/>
            <person name="Cannon C."/>
            <person name="Castanera R."/>
            <person name="Culley D.E."/>
            <person name="Daum C."/>
            <person name="Ezra D."/>
            <person name="Gonzalez J.B."/>
            <person name="Henrissat B."/>
            <person name="Kuo A."/>
            <person name="Liang C."/>
            <person name="Lipzen A."/>
            <person name="Lutzoni F."/>
            <person name="Magnuson J."/>
            <person name="Mondo S."/>
            <person name="Nolan M."/>
            <person name="Ohm R."/>
            <person name="Pangilinan J."/>
            <person name="Park H.-J.H."/>
            <person name="Ramirez L."/>
            <person name="Alfaro M."/>
            <person name="Sun H."/>
            <person name="Tritt A."/>
            <person name="Yoshinaga Y."/>
            <person name="Zwiers L.-H.L."/>
            <person name="Turgeon B.G."/>
            <person name="Goodwin S.B."/>
            <person name="Spatafora J.W."/>
            <person name="Crous P.W."/>
            <person name="Grigoriev I.V."/>
        </authorList>
    </citation>
    <scope>NUCLEOTIDE SEQUENCE [LARGE SCALE GENOMIC DNA]</scope>
    <source>
        <strain evidence="3 4">CBS 611.86</strain>
    </source>
</reference>
<dbReference type="Pfam" id="PF00172">
    <property type="entry name" value="Zn_clus"/>
    <property type="match status" value="1"/>
</dbReference>
<dbReference type="SUPFAM" id="SSF57701">
    <property type="entry name" value="Zn2/Cys6 DNA-binding domain"/>
    <property type="match status" value="1"/>
</dbReference>
<feature type="domain" description="Zn(2)-C6 fungal-type" evidence="2">
    <location>
        <begin position="12"/>
        <end position="42"/>
    </location>
</feature>
<evidence type="ECO:0000256" key="1">
    <source>
        <dbReference type="ARBA" id="ARBA00023242"/>
    </source>
</evidence>
<dbReference type="SMART" id="SM00066">
    <property type="entry name" value="GAL4"/>
    <property type="match status" value="1"/>
</dbReference>
<sequence length="399" mass="43803">MLRRSHKKSRGGCAQCKQRHVKCDEGRPVCMLCTMSGRDCSFASQALPQHSAAAQSTLSQDQDCLMTEGLVQLPTSIPTPASSEHQSINLDQDADPDEPINLNHMELIIHLTEDQGMFNLSDEVDDLHAYALPFALKTGLKSPYLLHQMLAFSARHLAFLHPGSSATYIHQAISLQTRAVSLFNSTHAAVDQSNCVAILLFSTILGQHLLADTLAKRDPGGLEPFLAHYLQCAGMHRGIHSIAESAWPQLMVSELEPVLSSSHRFTSRQPKGHDCDRIKALVDSAAGLSVDDKTACRVALQYLQVGLDAALNEEEQGNRFKMINAWSMLVPPEFRALLAAKRPEALAVMAHYALLLHYGRAMWQVGDSGVYLLGLIVDYLGPPWSLWLDLPREGVASAL</sequence>
<accession>A0A7C8HY98</accession>
<keyword evidence="4" id="KW-1185">Reference proteome</keyword>
<dbReference type="EMBL" id="JAADJZ010000042">
    <property type="protein sequence ID" value="KAF2864668.1"/>
    <property type="molecule type" value="Genomic_DNA"/>
</dbReference>
<dbReference type="InterPro" id="IPR053157">
    <property type="entry name" value="Sterol_Uptake_Regulator"/>
</dbReference>
<organism evidence="3 4">
    <name type="scientific">Massariosphaeria phaeospora</name>
    <dbReference type="NCBI Taxonomy" id="100035"/>
    <lineage>
        <taxon>Eukaryota</taxon>
        <taxon>Fungi</taxon>
        <taxon>Dikarya</taxon>
        <taxon>Ascomycota</taxon>
        <taxon>Pezizomycotina</taxon>
        <taxon>Dothideomycetes</taxon>
        <taxon>Pleosporomycetidae</taxon>
        <taxon>Pleosporales</taxon>
        <taxon>Pleosporales incertae sedis</taxon>
        <taxon>Massariosphaeria</taxon>
    </lineage>
</organism>
<protein>
    <recommendedName>
        <fullName evidence="2">Zn(2)-C6 fungal-type domain-containing protein</fullName>
    </recommendedName>
</protein>
<dbReference type="OrthoDB" id="4937900at2759"/>